<evidence type="ECO:0000313" key="6">
    <source>
        <dbReference type="Proteomes" id="UP000093482"/>
    </source>
</evidence>
<evidence type="ECO:0000313" key="5">
    <source>
        <dbReference type="EMBL" id="OCS91346.1"/>
    </source>
</evidence>
<organism evidence="5 6">
    <name type="scientific">Caryophanon latum</name>
    <dbReference type="NCBI Taxonomy" id="33977"/>
    <lineage>
        <taxon>Bacteria</taxon>
        <taxon>Bacillati</taxon>
        <taxon>Bacillota</taxon>
        <taxon>Bacilli</taxon>
        <taxon>Bacillales</taxon>
        <taxon>Caryophanaceae</taxon>
        <taxon>Caryophanon</taxon>
    </lineage>
</organism>
<dbReference type="Gene3D" id="3.40.50.12780">
    <property type="entry name" value="N-terminal domain of ligase-like"/>
    <property type="match status" value="1"/>
</dbReference>
<name>A0A1C0YVZ6_9BACL</name>
<dbReference type="InterPro" id="IPR020845">
    <property type="entry name" value="AMP-binding_CS"/>
</dbReference>
<dbReference type="InterPro" id="IPR045851">
    <property type="entry name" value="AMP-bd_C_sf"/>
</dbReference>
<evidence type="ECO:0000256" key="2">
    <source>
        <dbReference type="ARBA" id="ARBA00022598"/>
    </source>
</evidence>
<dbReference type="FunFam" id="3.30.300.30:FF:000008">
    <property type="entry name" value="2,3-dihydroxybenzoate-AMP ligase"/>
    <property type="match status" value="1"/>
</dbReference>
<keyword evidence="2" id="KW-0436">Ligase</keyword>
<dbReference type="Proteomes" id="UP000093482">
    <property type="component" value="Unassembled WGS sequence"/>
</dbReference>
<feature type="domain" description="AMP-dependent synthetase/ligase" evidence="3">
    <location>
        <begin position="8"/>
        <end position="360"/>
    </location>
</feature>
<sequence>MLVTNDLKQRAEAASQHVATVYNGNELTYEQLWTRAQRLAAHLQKRYKKGDIVALFLINSDDLLVAYYGIQLAGLTVMPVNTKLAVPEIAYIFEHSQARVLIYDEALRDKALATTHMFDETIVRGGVNELQAILDDEQLTYEPYDMDPDEMAVVMYTSGTTGKPKGVMLSQRNVYEAAAIWSQSMQMTEHDRMFICTPLFHCAGLQVFAVPTLHAGGTVVISEAFSPESTLQELVDTDATIFFGVPAMYMILLSRDDTKTLSFPHLRLFCYGAAPMPYEMVRKLKDTFPNVRVQNLYGQTENSPAASSLLDEDALTKIGSVGKPLPKTHIQIVDEYGQPLRVGAVGEIAVKGPQVMLGYLRNEEETARALRDGWLLSGDLGRFDDEGFLYIVDRKKDMILRGGENVYPIEVEEALYEMPEILEAAVVGIPHEIYGEVPKAYVVLKEGVALTDDDIIAHCKTRLASYKVPAVIEYLNELPRNASGKVLKHTLRPTAIN</sequence>
<dbReference type="Pfam" id="PF13193">
    <property type="entry name" value="AMP-binding_C"/>
    <property type="match status" value="1"/>
</dbReference>
<dbReference type="InterPro" id="IPR020459">
    <property type="entry name" value="AMP-binding"/>
</dbReference>
<dbReference type="PANTHER" id="PTHR43201">
    <property type="entry name" value="ACYL-COA SYNTHETASE"/>
    <property type="match status" value="1"/>
</dbReference>
<dbReference type="PROSITE" id="PS00455">
    <property type="entry name" value="AMP_BINDING"/>
    <property type="match status" value="1"/>
</dbReference>
<comment type="caution">
    <text evidence="5">The sequence shown here is derived from an EMBL/GenBank/DDBJ whole genome shotgun (WGS) entry which is preliminary data.</text>
</comment>
<dbReference type="PANTHER" id="PTHR43201:SF5">
    <property type="entry name" value="MEDIUM-CHAIN ACYL-COA LIGASE ACSF2, MITOCHONDRIAL"/>
    <property type="match status" value="1"/>
</dbReference>
<dbReference type="Pfam" id="PF00501">
    <property type="entry name" value="AMP-binding"/>
    <property type="match status" value="1"/>
</dbReference>
<dbReference type="GO" id="GO:0006631">
    <property type="term" value="P:fatty acid metabolic process"/>
    <property type="evidence" value="ECO:0007669"/>
    <property type="project" value="TreeGrafter"/>
</dbReference>
<comment type="similarity">
    <text evidence="1">Belongs to the ATP-dependent AMP-binding enzyme family.</text>
</comment>
<dbReference type="Gene3D" id="3.30.300.30">
    <property type="match status" value="1"/>
</dbReference>
<proteinExistence type="inferred from homology"/>
<reference evidence="5 6" key="1">
    <citation type="submission" date="2016-07" db="EMBL/GenBank/DDBJ databases">
        <title>Caryophanon latum genome sequencing.</title>
        <authorList>
            <person name="Verma A."/>
            <person name="Pal Y."/>
            <person name="Krishnamurthi S."/>
        </authorList>
    </citation>
    <scope>NUCLEOTIDE SEQUENCE [LARGE SCALE GENOMIC DNA]</scope>
    <source>
        <strain evidence="5 6">DSM 14151</strain>
    </source>
</reference>
<dbReference type="CDD" id="cd17631">
    <property type="entry name" value="FACL_FadD13-like"/>
    <property type="match status" value="1"/>
</dbReference>
<evidence type="ECO:0000259" key="3">
    <source>
        <dbReference type="Pfam" id="PF00501"/>
    </source>
</evidence>
<protein>
    <submittedName>
        <fullName evidence="5">AMP-dependent synthetase</fullName>
    </submittedName>
</protein>
<dbReference type="InterPro" id="IPR025110">
    <property type="entry name" value="AMP-bd_C"/>
</dbReference>
<keyword evidence="6" id="KW-1185">Reference proteome</keyword>
<gene>
    <name evidence="5" type="ORF">A6K76_09200</name>
</gene>
<dbReference type="InterPro" id="IPR042099">
    <property type="entry name" value="ANL_N_sf"/>
</dbReference>
<evidence type="ECO:0000256" key="1">
    <source>
        <dbReference type="ARBA" id="ARBA00006432"/>
    </source>
</evidence>
<dbReference type="InterPro" id="IPR000873">
    <property type="entry name" value="AMP-dep_synth/lig_dom"/>
</dbReference>
<dbReference type="AlphaFoldDB" id="A0A1C0YVZ6"/>
<dbReference type="PRINTS" id="PR00154">
    <property type="entry name" value="AMPBINDING"/>
</dbReference>
<dbReference type="GO" id="GO:0031956">
    <property type="term" value="F:medium-chain fatty acid-CoA ligase activity"/>
    <property type="evidence" value="ECO:0007669"/>
    <property type="project" value="TreeGrafter"/>
</dbReference>
<accession>A0A1C0YVZ6</accession>
<evidence type="ECO:0000259" key="4">
    <source>
        <dbReference type="Pfam" id="PF13193"/>
    </source>
</evidence>
<dbReference type="RefSeq" id="WP_066463449.1">
    <property type="nucleotide sequence ID" value="NZ_MATO01000029.1"/>
</dbReference>
<dbReference type="OrthoDB" id="9803968at2"/>
<feature type="domain" description="AMP-binding enzyme C-terminal" evidence="4">
    <location>
        <begin position="410"/>
        <end position="485"/>
    </location>
</feature>
<dbReference type="SUPFAM" id="SSF56801">
    <property type="entry name" value="Acetyl-CoA synthetase-like"/>
    <property type="match status" value="1"/>
</dbReference>
<dbReference type="EMBL" id="MATO01000029">
    <property type="protein sequence ID" value="OCS91346.1"/>
    <property type="molecule type" value="Genomic_DNA"/>
</dbReference>